<sequence length="626" mass="68901">MSERPDLAPSAFGMEEGPVILPAGFDADGAPVAHAVLTPDSDRRIKEIHCDPRTPIPVVFLPGVMGSSLVNKDTGEDIWNAPNMDELFSVIAGFISVVAGWFQSAAARSERFDPVAAVVHPNGPLISIDAEKLGFDAAEARRRGWSTVHRWSYQPTLEWLHLALNHPMEYGVPKGEWAEGSEDGEETALKPVLGTHPSEYGGFGKGEALTLDSEVFKTFVGYRYPVYAIGYNFLQSNELSARDVLDGVEYEDKDKKQHRILGIREICRENRTDKAIVVTHSMGGLVARMASVLCGGSEDILGVIHGVQPATGAPVFAKRFRTGAEGNDFKNRLVNQSLMGRDAGEFVAIASYAQGPMELAPMPDYIDGKPWWIVVDRKGRERLRLPESTALNDLYVSEAWYGLLPDKTLLDPAKVVEKFLRDSGIPLSVHEYYKKTMTTVVERQEALCGAYHSNTYALFGDGAIDLPDNEGTANARRSEISESPANLLTFGKVIWQGDIPEEVTAEELRSAELIEDDHEGKLKLRVAGQVVNLIVRNETRALDPYKDRLRDNGIVSGDGTVPAWSAEAQGRGLIPGVAGSPARGVQMVFRQQGYEHQFSFKHPWSRWATLYSVAQAVHRIKGGHLR</sequence>
<dbReference type="AlphaFoldDB" id="A0A4Q7RS10"/>
<comment type="caution">
    <text evidence="1">The sequence shown here is derived from an EMBL/GenBank/DDBJ whole genome shotgun (WGS) entry which is preliminary data.</text>
</comment>
<dbReference type="SUPFAM" id="SSF53474">
    <property type="entry name" value="alpha/beta-Hydrolases"/>
    <property type="match status" value="1"/>
</dbReference>
<dbReference type="InterPro" id="IPR029058">
    <property type="entry name" value="AB_hydrolase_fold"/>
</dbReference>
<evidence type="ECO:0008006" key="3">
    <source>
        <dbReference type="Google" id="ProtNLM"/>
    </source>
</evidence>
<dbReference type="EMBL" id="SGXM01000005">
    <property type="protein sequence ID" value="RZT36423.1"/>
    <property type="molecule type" value="Genomic_DNA"/>
</dbReference>
<dbReference type="Gene3D" id="3.40.50.1820">
    <property type="entry name" value="alpha/beta hydrolase"/>
    <property type="match status" value="1"/>
</dbReference>
<name>A0A4Q7RS10_9BURK</name>
<protein>
    <recommendedName>
        <fullName evidence="3">Alpha/beta hydrolase</fullName>
    </recommendedName>
</protein>
<gene>
    <name evidence="1" type="ORF">EV147_3743</name>
</gene>
<proteinExistence type="predicted"/>
<organism evidence="1 2">
    <name type="scientific">Cupriavidus agavae</name>
    <dbReference type="NCBI Taxonomy" id="1001822"/>
    <lineage>
        <taxon>Bacteria</taxon>
        <taxon>Pseudomonadati</taxon>
        <taxon>Pseudomonadota</taxon>
        <taxon>Betaproteobacteria</taxon>
        <taxon>Burkholderiales</taxon>
        <taxon>Burkholderiaceae</taxon>
        <taxon>Cupriavidus</taxon>
    </lineage>
</organism>
<dbReference type="RefSeq" id="WP_130392701.1">
    <property type="nucleotide sequence ID" value="NZ_SGXM01000005.1"/>
</dbReference>
<dbReference type="OrthoDB" id="9814331at2"/>
<reference evidence="1 2" key="1">
    <citation type="journal article" date="2015" name="Stand. Genomic Sci.">
        <title>Genomic Encyclopedia of Bacterial and Archaeal Type Strains, Phase III: the genomes of soil and plant-associated and newly described type strains.</title>
        <authorList>
            <person name="Whitman W.B."/>
            <person name="Woyke T."/>
            <person name="Klenk H.P."/>
            <person name="Zhou Y."/>
            <person name="Lilburn T.G."/>
            <person name="Beck B.J."/>
            <person name="De Vos P."/>
            <person name="Vandamme P."/>
            <person name="Eisen J.A."/>
            <person name="Garrity G."/>
            <person name="Hugenholtz P."/>
            <person name="Kyrpides N.C."/>
        </authorList>
    </citation>
    <scope>NUCLEOTIDE SEQUENCE [LARGE SCALE GENOMIC DNA]</scope>
    <source>
        <strain evidence="1 2">ASC-9842</strain>
    </source>
</reference>
<keyword evidence="2" id="KW-1185">Reference proteome</keyword>
<accession>A0A4Q7RS10</accession>
<dbReference type="Proteomes" id="UP000291078">
    <property type="component" value="Unassembled WGS sequence"/>
</dbReference>
<evidence type="ECO:0000313" key="1">
    <source>
        <dbReference type="EMBL" id="RZT36423.1"/>
    </source>
</evidence>
<evidence type="ECO:0000313" key="2">
    <source>
        <dbReference type="Proteomes" id="UP000291078"/>
    </source>
</evidence>